<dbReference type="RefSeq" id="WP_144087926.1">
    <property type="nucleotide sequence ID" value="NZ_VMHE01000003.1"/>
</dbReference>
<comment type="similarity">
    <text evidence="2">Belongs to the gluconeogenesis factor family.</text>
</comment>
<evidence type="ECO:0000313" key="4">
    <source>
        <dbReference type="Proteomes" id="UP000316425"/>
    </source>
</evidence>
<gene>
    <name evidence="3" type="ORF">FPQ13_03475</name>
</gene>
<comment type="function">
    <text evidence="2">Required for morphogenesis under gluconeogenic growth conditions.</text>
</comment>
<accession>A0A556PQU8</accession>
<evidence type="ECO:0000256" key="1">
    <source>
        <dbReference type="ARBA" id="ARBA00022490"/>
    </source>
</evidence>
<evidence type="ECO:0000256" key="2">
    <source>
        <dbReference type="HAMAP-Rule" id="MF_00973"/>
    </source>
</evidence>
<dbReference type="HAMAP" id="MF_00973">
    <property type="entry name" value="Gluconeogen_factor"/>
    <property type="match status" value="1"/>
</dbReference>
<keyword evidence="1 2" id="KW-0963">Cytoplasm</keyword>
<dbReference type="Proteomes" id="UP000316425">
    <property type="component" value="Unassembled WGS sequence"/>
</dbReference>
<evidence type="ECO:0000313" key="3">
    <source>
        <dbReference type="EMBL" id="TSJ66765.1"/>
    </source>
</evidence>
<sequence length="319" mass="35035">MTDINGPKVVVIGGGTGMPVLLRGLRKYPVNLSAIVTVADDGGSTGRLREDLAIPAPGDIRKVIASMSAVEPTLLKLFQYRFENGNGLSGHALGNLILAGMTSISGDFYKGIKEISRVFNVKGRIYPISNSNMYLKAEFEDGTVVRGESQIPKVGKRIKRVFYDTDNVEPLPEAIRAIEQAELIVIAPGSLYTSIMPNLIAPKIQEALRKTKATSVYVCNIMTQHGETSHYKASDHIKAIHRHANQSFLDRIIVHNEEISHGIIAEYEKEKAEPVLCDDAVIQQLGVEVIRGNIANLHEDGTLKHNEHEIAKILNELVQ</sequence>
<dbReference type="Gene3D" id="3.40.50.10680">
    <property type="entry name" value="CofD-like domains"/>
    <property type="match status" value="1"/>
</dbReference>
<dbReference type="OrthoDB" id="9783842at2"/>
<organism evidence="3 4">
    <name type="scientific">Allobacillus salarius</name>
    <dbReference type="NCBI Taxonomy" id="1955272"/>
    <lineage>
        <taxon>Bacteria</taxon>
        <taxon>Bacillati</taxon>
        <taxon>Bacillota</taxon>
        <taxon>Bacilli</taxon>
        <taxon>Bacillales</taxon>
        <taxon>Bacillaceae</taxon>
        <taxon>Allobacillus</taxon>
    </lineage>
</organism>
<dbReference type="GO" id="GO:0005737">
    <property type="term" value="C:cytoplasm"/>
    <property type="evidence" value="ECO:0007669"/>
    <property type="project" value="UniProtKB-SubCell"/>
</dbReference>
<name>A0A556PQU8_9BACI</name>
<dbReference type="NCBIfam" id="TIGR01826">
    <property type="entry name" value="CofD_related"/>
    <property type="match status" value="1"/>
</dbReference>
<dbReference type="InterPro" id="IPR038136">
    <property type="entry name" value="CofD-like_dom_sf"/>
</dbReference>
<dbReference type="InterPro" id="IPR010119">
    <property type="entry name" value="Gluconeogen_factor"/>
</dbReference>
<comment type="caution">
    <text evidence="3">The sequence shown here is derived from an EMBL/GenBank/DDBJ whole genome shotgun (WGS) entry which is preliminary data.</text>
</comment>
<proteinExistence type="inferred from homology"/>
<dbReference type="GO" id="GO:0008360">
    <property type="term" value="P:regulation of cell shape"/>
    <property type="evidence" value="ECO:0007669"/>
    <property type="project" value="UniProtKB-UniRule"/>
</dbReference>
<dbReference type="PANTHER" id="PTHR30135">
    <property type="entry name" value="UNCHARACTERIZED PROTEIN YVCK-RELATED"/>
    <property type="match status" value="1"/>
</dbReference>
<keyword evidence="4" id="KW-1185">Reference proteome</keyword>
<dbReference type="Pfam" id="PF01933">
    <property type="entry name" value="CofD"/>
    <property type="match status" value="1"/>
</dbReference>
<dbReference type="CDD" id="cd07187">
    <property type="entry name" value="YvcK_like"/>
    <property type="match status" value="1"/>
</dbReference>
<comment type="subcellular location">
    <subcellularLocation>
        <location evidence="2">Cytoplasm</location>
    </subcellularLocation>
</comment>
<reference evidence="3 4" key="1">
    <citation type="submission" date="2019-07" db="EMBL/GenBank/DDBJ databases">
        <title>Allobacillus sp. nov. SKP isolated from shrimp paste of Euphausiacea.</title>
        <authorList>
            <person name="Kanchanasin P."/>
            <person name="Tanasupawat S."/>
            <person name="Shi W."/>
            <person name="Wu L."/>
            <person name="Ma J."/>
        </authorList>
    </citation>
    <scope>NUCLEOTIDE SEQUENCE [LARGE SCALE GENOMIC DNA]</scope>
    <source>
        <strain evidence="3 4">SKP4-8</strain>
    </source>
</reference>
<dbReference type="GO" id="GO:0043743">
    <property type="term" value="F:LPPG:FO 2-phospho-L-lactate transferase activity"/>
    <property type="evidence" value="ECO:0007669"/>
    <property type="project" value="InterPro"/>
</dbReference>
<dbReference type="AlphaFoldDB" id="A0A556PQU8"/>
<dbReference type="InterPro" id="IPR002882">
    <property type="entry name" value="CofD"/>
</dbReference>
<dbReference type="PANTHER" id="PTHR30135:SF3">
    <property type="entry name" value="GLUCONEOGENESIS FACTOR-RELATED"/>
    <property type="match status" value="1"/>
</dbReference>
<dbReference type="SUPFAM" id="SSF142338">
    <property type="entry name" value="CofD-like"/>
    <property type="match status" value="1"/>
</dbReference>
<protein>
    <recommendedName>
        <fullName evidence="2">Gluconeogenesis factor</fullName>
    </recommendedName>
</protein>
<dbReference type="EMBL" id="VMHE01000003">
    <property type="protein sequence ID" value="TSJ66765.1"/>
    <property type="molecule type" value="Genomic_DNA"/>
</dbReference>